<dbReference type="InterPro" id="IPR034683">
    <property type="entry name" value="IspD/TarI"/>
</dbReference>
<dbReference type="CDD" id="cd02516">
    <property type="entry name" value="CDP-ME_synthetase"/>
    <property type="match status" value="1"/>
</dbReference>
<evidence type="ECO:0000256" key="1">
    <source>
        <dbReference type="ARBA" id="ARBA00022679"/>
    </source>
</evidence>
<dbReference type="UniPathway" id="UPA00056">
    <property type="reaction ID" value="UER00093"/>
</dbReference>
<dbReference type="HAMAP" id="MF_00108">
    <property type="entry name" value="IspD"/>
    <property type="match status" value="1"/>
</dbReference>
<keyword evidence="1 3" id="KW-0808">Transferase</keyword>
<keyword evidence="3" id="KW-0414">Isoprene biosynthesis</keyword>
<dbReference type="Pfam" id="PF01128">
    <property type="entry name" value="IspD"/>
    <property type="match status" value="1"/>
</dbReference>
<comment type="function">
    <text evidence="3">Catalyzes the formation of 4-diphosphocytidyl-2-C-methyl-D-erythritol from CTP and 2-C-methyl-D-erythritol 4-phosphate (MEP).</text>
</comment>
<comment type="similarity">
    <text evidence="3">Belongs to the IspD/TarI cytidylyltransferase family. IspD subfamily.</text>
</comment>
<protein>
    <recommendedName>
        <fullName evidence="3">2-C-methyl-D-erythritol 4-phosphate cytidylyltransferase</fullName>
        <ecNumber evidence="3">2.7.7.60</ecNumber>
    </recommendedName>
    <alternativeName>
        <fullName evidence="3">4-diphosphocytidyl-2C-methyl-D-erythritol synthase</fullName>
    </alternativeName>
    <alternativeName>
        <fullName evidence="3">MEP cytidylyltransferase</fullName>
        <shortName evidence="3">MCT</shortName>
    </alternativeName>
</protein>
<dbReference type="InterPro" id="IPR029044">
    <property type="entry name" value="Nucleotide-diphossugar_trans"/>
</dbReference>
<feature type="site" description="Transition state stabilizer" evidence="3">
    <location>
        <position position="23"/>
    </location>
</feature>
<feature type="site" description="Positions MEP for the nucleophilic attack" evidence="3">
    <location>
        <position position="154"/>
    </location>
</feature>
<dbReference type="GO" id="GO:0019288">
    <property type="term" value="P:isopentenyl diphosphate biosynthetic process, methylerythritol 4-phosphate pathway"/>
    <property type="evidence" value="ECO:0007669"/>
    <property type="project" value="UniProtKB-UniRule"/>
</dbReference>
<evidence type="ECO:0000313" key="5">
    <source>
        <dbReference type="Proteomes" id="UP000244925"/>
    </source>
</evidence>
<dbReference type="InterPro" id="IPR050088">
    <property type="entry name" value="IspD/TarI_cytidylyltransf_bact"/>
</dbReference>
<comment type="catalytic activity">
    <reaction evidence="3">
        <text>2-C-methyl-D-erythritol 4-phosphate + CTP + H(+) = 4-CDP-2-C-methyl-D-erythritol + diphosphate</text>
        <dbReference type="Rhea" id="RHEA:13429"/>
        <dbReference type="ChEBI" id="CHEBI:15378"/>
        <dbReference type="ChEBI" id="CHEBI:33019"/>
        <dbReference type="ChEBI" id="CHEBI:37563"/>
        <dbReference type="ChEBI" id="CHEBI:57823"/>
        <dbReference type="ChEBI" id="CHEBI:58262"/>
        <dbReference type="EC" id="2.7.7.60"/>
    </reaction>
</comment>
<evidence type="ECO:0000256" key="3">
    <source>
        <dbReference type="HAMAP-Rule" id="MF_00108"/>
    </source>
</evidence>
<dbReference type="EC" id="2.7.7.60" evidence="3"/>
<accession>A0A2V1J075</accession>
<feature type="site" description="Positions MEP for the nucleophilic attack" evidence="3">
    <location>
        <position position="208"/>
    </location>
</feature>
<evidence type="ECO:0000256" key="2">
    <source>
        <dbReference type="ARBA" id="ARBA00022695"/>
    </source>
</evidence>
<dbReference type="EMBL" id="PUBV01000001">
    <property type="protein sequence ID" value="PWB09798.1"/>
    <property type="molecule type" value="Genomic_DNA"/>
</dbReference>
<dbReference type="SUPFAM" id="SSF53448">
    <property type="entry name" value="Nucleotide-diphospho-sugar transferases"/>
    <property type="match status" value="1"/>
</dbReference>
<keyword evidence="2 3" id="KW-0548">Nucleotidyltransferase</keyword>
<comment type="caution">
    <text evidence="4">The sequence shown here is derived from an EMBL/GenBank/DDBJ whole genome shotgun (WGS) entry which is preliminary data.</text>
</comment>
<name>A0A2V1J075_9BACT</name>
<dbReference type="GeneID" id="93424320"/>
<dbReference type="Proteomes" id="UP000244925">
    <property type="component" value="Unassembled WGS sequence"/>
</dbReference>
<keyword evidence="5" id="KW-1185">Reference proteome</keyword>
<dbReference type="PANTHER" id="PTHR32125">
    <property type="entry name" value="2-C-METHYL-D-ERYTHRITOL 4-PHOSPHATE CYTIDYLYLTRANSFERASE, CHLOROPLASTIC"/>
    <property type="match status" value="1"/>
</dbReference>
<gene>
    <name evidence="3" type="primary">ispD</name>
    <name evidence="4" type="ORF">C5O25_00905</name>
</gene>
<proteinExistence type="inferred from homology"/>
<dbReference type="Gene3D" id="3.90.550.10">
    <property type="entry name" value="Spore Coat Polysaccharide Biosynthesis Protein SpsA, Chain A"/>
    <property type="match status" value="1"/>
</dbReference>
<dbReference type="InterPro" id="IPR001228">
    <property type="entry name" value="IspD"/>
</dbReference>
<dbReference type="GO" id="GO:0050518">
    <property type="term" value="F:2-C-methyl-D-erythritol 4-phosphate cytidylyltransferase activity"/>
    <property type="evidence" value="ECO:0007669"/>
    <property type="project" value="UniProtKB-UniRule"/>
</dbReference>
<dbReference type="RefSeq" id="WP_107034850.1">
    <property type="nucleotide sequence ID" value="NZ_CAONGC010000003.1"/>
</dbReference>
<reference evidence="5" key="1">
    <citation type="submission" date="2018-02" db="EMBL/GenBank/DDBJ databases">
        <authorList>
            <person name="Clavel T."/>
            <person name="Strowig T."/>
        </authorList>
    </citation>
    <scope>NUCLEOTIDE SEQUENCE [LARGE SCALE GENOMIC DNA]</scope>
    <source>
        <strain evidence="5">DSM 100764</strain>
    </source>
</reference>
<dbReference type="AlphaFoldDB" id="A0A2V1J075"/>
<feature type="site" description="Transition state stabilizer" evidence="3">
    <location>
        <position position="16"/>
    </location>
</feature>
<evidence type="ECO:0000313" key="4">
    <source>
        <dbReference type="EMBL" id="PWB09798.1"/>
    </source>
</evidence>
<sequence length="227" mass="23711">MNRILHIVVAAGSGRRFGAELPKQFHLIGERPALMLAVDAMRRFGCGGTVVTVLNPDYIGYWTEVCVSAGFDPGPIVAGGSTRWESVKNAVDAYGADADIITVHDGARPLVGRCVVEAVVAAVASGAKGAVPVVALSDSIRHVGADGSSKAVDRAAYVAVQTPQGFSGMEFRQAYGMPYSPAFTDDASVMEAAGYDVSLVEGSPINIKVTNPSDIAIAELLLRQCND</sequence>
<comment type="pathway">
    <text evidence="3">Isoprenoid biosynthesis; isopentenyl diphosphate biosynthesis via DXP pathway; isopentenyl diphosphate from 1-deoxy-D-xylulose 5-phosphate: step 2/6.</text>
</comment>
<organism evidence="4 5">
    <name type="scientific">Paramuribaculum intestinale</name>
    <dbReference type="NCBI Taxonomy" id="2094151"/>
    <lineage>
        <taxon>Bacteria</taxon>
        <taxon>Pseudomonadati</taxon>
        <taxon>Bacteroidota</taxon>
        <taxon>Bacteroidia</taxon>
        <taxon>Bacteroidales</taxon>
        <taxon>Muribaculaceae</taxon>
        <taxon>Paramuribaculum</taxon>
    </lineage>
</organism>
<dbReference type="PANTHER" id="PTHR32125:SF4">
    <property type="entry name" value="2-C-METHYL-D-ERYTHRITOL 4-PHOSPHATE CYTIDYLYLTRANSFERASE, CHLOROPLASTIC"/>
    <property type="match status" value="1"/>
</dbReference>